<keyword evidence="1" id="KW-1133">Transmembrane helix</keyword>
<keyword evidence="1" id="KW-0812">Transmembrane</keyword>
<dbReference type="Proteomes" id="UP000315369">
    <property type="component" value="Unassembled WGS sequence"/>
</dbReference>
<reference evidence="2 3" key="1">
    <citation type="submission" date="2019-06" db="EMBL/GenBank/DDBJ databases">
        <authorList>
            <person name="Livingstone P."/>
            <person name="Whitworth D."/>
        </authorList>
    </citation>
    <scope>NUCLEOTIDE SEQUENCE [LARGE SCALE GENOMIC DNA]</scope>
    <source>
        <strain evidence="2 3">AM401</strain>
    </source>
</reference>
<evidence type="ECO:0000313" key="2">
    <source>
        <dbReference type="EMBL" id="TQF15302.1"/>
    </source>
</evidence>
<name>A0A540X212_9BACT</name>
<dbReference type="EMBL" id="VIFM01000046">
    <property type="protein sequence ID" value="TQF15302.1"/>
    <property type="molecule type" value="Genomic_DNA"/>
</dbReference>
<feature type="transmembrane region" description="Helical" evidence="1">
    <location>
        <begin position="48"/>
        <end position="72"/>
    </location>
</feature>
<accession>A0A540X212</accession>
<evidence type="ECO:0000256" key="1">
    <source>
        <dbReference type="SAM" id="Phobius"/>
    </source>
</evidence>
<proteinExistence type="predicted"/>
<sequence>MRRTLMLLATALTLVAVFLLLHLLGGRQYVGALSGTREGGALGLVLGLLYALAWFGAVLLAPILLLAGLAGASLQRAPPTRRG</sequence>
<protein>
    <submittedName>
        <fullName evidence="2">Uncharacterized protein</fullName>
    </submittedName>
</protein>
<dbReference type="RefSeq" id="WP_141642997.1">
    <property type="nucleotide sequence ID" value="NZ_VIFM01000046.1"/>
</dbReference>
<dbReference type="AlphaFoldDB" id="A0A540X212"/>
<evidence type="ECO:0000313" key="3">
    <source>
        <dbReference type="Proteomes" id="UP000315369"/>
    </source>
</evidence>
<comment type="caution">
    <text evidence="2">The sequence shown here is derived from an EMBL/GenBank/DDBJ whole genome shotgun (WGS) entry which is preliminary data.</text>
</comment>
<organism evidence="2 3">
    <name type="scientific">Myxococcus llanfairpwllgwyngyllgogerychwyrndrobwllllantysiliogogogochensis</name>
    <dbReference type="NCBI Taxonomy" id="2590453"/>
    <lineage>
        <taxon>Bacteria</taxon>
        <taxon>Pseudomonadati</taxon>
        <taxon>Myxococcota</taxon>
        <taxon>Myxococcia</taxon>
        <taxon>Myxococcales</taxon>
        <taxon>Cystobacterineae</taxon>
        <taxon>Myxococcaceae</taxon>
        <taxon>Myxococcus</taxon>
    </lineage>
</organism>
<keyword evidence="1" id="KW-0472">Membrane</keyword>
<gene>
    <name evidence="2" type="ORF">FJV41_14125</name>
</gene>
<keyword evidence="3" id="KW-1185">Reference proteome</keyword>